<sequence>MANYCCSIELEPRTLKQGQLDHAREIAVDIVQTKEPDEASTMFTEGLKDVVEIKEVPVVVTVSGENLQPQKVVEERGRGRSGAVFREEVVSMETYCQCLVVESSPECRDIKEPLSAPF</sequence>
<keyword evidence="2" id="KW-1185">Reference proteome</keyword>
<dbReference type="Proteomes" id="UP000298416">
    <property type="component" value="Unassembled WGS sequence"/>
</dbReference>
<reference evidence="1" key="1">
    <citation type="submission" date="2018-01" db="EMBL/GenBank/DDBJ databases">
        <authorList>
            <person name="Mao J.F."/>
        </authorList>
    </citation>
    <scope>NUCLEOTIDE SEQUENCE</scope>
    <source>
        <strain evidence="1">Huo1</strain>
        <tissue evidence="1">Leaf</tissue>
    </source>
</reference>
<name>A0A8X8XKP1_SALSN</name>
<protein>
    <submittedName>
        <fullName evidence="1">Uncharacterized protein</fullName>
    </submittedName>
</protein>
<gene>
    <name evidence="1" type="ORF">SASPL_123209</name>
</gene>
<accession>A0A8X8XKP1</accession>
<evidence type="ECO:0000313" key="1">
    <source>
        <dbReference type="EMBL" id="KAG6415791.1"/>
    </source>
</evidence>
<organism evidence="1">
    <name type="scientific">Salvia splendens</name>
    <name type="common">Scarlet sage</name>
    <dbReference type="NCBI Taxonomy" id="180675"/>
    <lineage>
        <taxon>Eukaryota</taxon>
        <taxon>Viridiplantae</taxon>
        <taxon>Streptophyta</taxon>
        <taxon>Embryophyta</taxon>
        <taxon>Tracheophyta</taxon>
        <taxon>Spermatophyta</taxon>
        <taxon>Magnoliopsida</taxon>
        <taxon>eudicotyledons</taxon>
        <taxon>Gunneridae</taxon>
        <taxon>Pentapetalae</taxon>
        <taxon>asterids</taxon>
        <taxon>lamiids</taxon>
        <taxon>Lamiales</taxon>
        <taxon>Lamiaceae</taxon>
        <taxon>Nepetoideae</taxon>
        <taxon>Mentheae</taxon>
        <taxon>Salviinae</taxon>
        <taxon>Salvia</taxon>
        <taxon>Salvia subgen. Calosphace</taxon>
        <taxon>core Calosphace</taxon>
    </lineage>
</organism>
<dbReference type="PANTHER" id="PTHR34808:SF5">
    <property type="entry name" value="SMP DOMAIN-CONTAINING PROTEIN"/>
    <property type="match status" value="1"/>
</dbReference>
<proteinExistence type="predicted"/>
<dbReference type="EMBL" id="PNBA02000008">
    <property type="protein sequence ID" value="KAG6415791.1"/>
    <property type="molecule type" value="Genomic_DNA"/>
</dbReference>
<dbReference type="PANTHER" id="PTHR34808">
    <property type="entry name" value="EXPRESSED PROTEIN"/>
    <property type="match status" value="1"/>
</dbReference>
<dbReference type="AlphaFoldDB" id="A0A8X8XKP1"/>
<reference evidence="1" key="2">
    <citation type="submission" date="2020-08" db="EMBL/GenBank/DDBJ databases">
        <title>Plant Genome Project.</title>
        <authorList>
            <person name="Zhang R.-G."/>
        </authorList>
    </citation>
    <scope>NUCLEOTIDE SEQUENCE</scope>
    <source>
        <strain evidence="1">Huo1</strain>
        <tissue evidence="1">Leaf</tissue>
    </source>
</reference>
<evidence type="ECO:0000313" key="2">
    <source>
        <dbReference type="Proteomes" id="UP000298416"/>
    </source>
</evidence>
<comment type="caution">
    <text evidence="1">The sequence shown here is derived from an EMBL/GenBank/DDBJ whole genome shotgun (WGS) entry which is preliminary data.</text>
</comment>